<dbReference type="AlphaFoldDB" id="A0A397IR96"/>
<dbReference type="OrthoDB" id="25620at2759"/>
<reference evidence="1 2" key="1">
    <citation type="submission" date="2018-08" db="EMBL/GenBank/DDBJ databases">
        <title>Genome and evolution of the arbuscular mycorrhizal fungus Diversispora epigaea (formerly Glomus versiforme) and its bacterial endosymbionts.</title>
        <authorList>
            <person name="Sun X."/>
            <person name="Fei Z."/>
            <person name="Harrison M."/>
        </authorList>
    </citation>
    <scope>NUCLEOTIDE SEQUENCE [LARGE SCALE GENOMIC DNA]</scope>
    <source>
        <strain evidence="1 2">IT104</strain>
    </source>
</reference>
<name>A0A397IR96_9GLOM</name>
<keyword evidence="2" id="KW-1185">Reference proteome</keyword>
<dbReference type="EMBL" id="PQFF01000154">
    <property type="protein sequence ID" value="RHZ78471.1"/>
    <property type="molecule type" value="Genomic_DNA"/>
</dbReference>
<sequence length="82" mass="9666">MGGYNPLEWENMIINRNQPKSTKESFVFSLKTANMKDSILTYKDSGEYLKPIRSNEFISPSWIISEKSLFSDEKYKNNDYTR</sequence>
<evidence type="ECO:0000313" key="2">
    <source>
        <dbReference type="Proteomes" id="UP000266861"/>
    </source>
</evidence>
<organism evidence="1 2">
    <name type="scientific">Diversispora epigaea</name>
    <dbReference type="NCBI Taxonomy" id="1348612"/>
    <lineage>
        <taxon>Eukaryota</taxon>
        <taxon>Fungi</taxon>
        <taxon>Fungi incertae sedis</taxon>
        <taxon>Mucoromycota</taxon>
        <taxon>Glomeromycotina</taxon>
        <taxon>Glomeromycetes</taxon>
        <taxon>Diversisporales</taxon>
        <taxon>Diversisporaceae</taxon>
        <taxon>Diversispora</taxon>
    </lineage>
</organism>
<gene>
    <name evidence="1" type="ORF">Glove_164g30</name>
</gene>
<comment type="caution">
    <text evidence="1">The sequence shown here is derived from an EMBL/GenBank/DDBJ whole genome shotgun (WGS) entry which is preliminary data.</text>
</comment>
<dbReference type="Proteomes" id="UP000266861">
    <property type="component" value="Unassembled WGS sequence"/>
</dbReference>
<proteinExistence type="predicted"/>
<accession>A0A397IR96</accession>
<protein>
    <submittedName>
        <fullName evidence="1">Uncharacterized protein</fullName>
    </submittedName>
</protein>
<evidence type="ECO:0000313" key="1">
    <source>
        <dbReference type="EMBL" id="RHZ78471.1"/>
    </source>
</evidence>